<dbReference type="InterPro" id="IPR051337">
    <property type="entry name" value="OPA_Antiporter"/>
</dbReference>
<feature type="transmembrane region" description="Helical" evidence="6">
    <location>
        <begin position="285"/>
        <end position="305"/>
    </location>
</feature>
<evidence type="ECO:0000256" key="6">
    <source>
        <dbReference type="SAM" id="Phobius"/>
    </source>
</evidence>
<evidence type="ECO:0000256" key="2">
    <source>
        <dbReference type="ARBA" id="ARBA00022448"/>
    </source>
</evidence>
<feature type="transmembrane region" description="Helical" evidence="6">
    <location>
        <begin position="311"/>
        <end position="335"/>
    </location>
</feature>
<protein>
    <submittedName>
        <fullName evidence="8">OPA family glycerol-3-phosphate transporter-like MFS transporter</fullName>
    </submittedName>
</protein>
<evidence type="ECO:0000259" key="7">
    <source>
        <dbReference type="PROSITE" id="PS50850"/>
    </source>
</evidence>
<feature type="transmembrane region" description="Helical" evidence="6">
    <location>
        <begin position="130"/>
        <end position="153"/>
    </location>
</feature>
<dbReference type="InterPro" id="IPR011701">
    <property type="entry name" value="MFS"/>
</dbReference>
<dbReference type="GO" id="GO:0061513">
    <property type="term" value="F:glucose 6-phosphate:phosphate antiporter activity"/>
    <property type="evidence" value="ECO:0007669"/>
    <property type="project" value="TreeGrafter"/>
</dbReference>
<evidence type="ECO:0000256" key="5">
    <source>
        <dbReference type="ARBA" id="ARBA00023136"/>
    </source>
</evidence>
<dbReference type="RefSeq" id="WP_110325431.1">
    <property type="nucleotide sequence ID" value="NZ_QJKD01000018.1"/>
</dbReference>
<dbReference type="Pfam" id="PF07690">
    <property type="entry name" value="MFS_1"/>
    <property type="match status" value="1"/>
</dbReference>
<dbReference type="GeneID" id="86064225"/>
<dbReference type="PIRSF" id="PIRSF002808">
    <property type="entry name" value="Hexose_phosphate_transp"/>
    <property type="match status" value="1"/>
</dbReference>
<keyword evidence="5 6" id="KW-0472">Membrane</keyword>
<feature type="transmembrane region" description="Helical" evidence="6">
    <location>
        <begin position="380"/>
        <end position="398"/>
    </location>
</feature>
<reference evidence="8 9" key="1">
    <citation type="submission" date="2018-05" db="EMBL/GenBank/DDBJ databases">
        <title>Genomic Encyclopedia of Type Strains, Phase IV (KMG-IV): sequencing the most valuable type-strain genomes for metagenomic binning, comparative biology and taxonomic classification.</title>
        <authorList>
            <person name="Goeker M."/>
        </authorList>
    </citation>
    <scope>NUCLEOTIDE SEQUENCE [LARGE SCALE GENOMIC DNA]</scope>
    <source>
        <strain evidence="8 9">DSM 24995</strain>
    </source>
</reference>
<keyword evidence="2" id="KW-0813">Transport</keyword>
<feature type="transmembrane region" description="Helical" evidence="6">
    <location>
        <begin position="43"/>
        <end position="62"/>
    </location>
</feature>
<dbReference type="InterPro" id="IPR020846">
    <property type="entry name" value="MFS_dom"/>
</dbReference>
<proteinExistence type="predicted"/>
<dbReference type="PROSITE" id="PS50850">
    <property type="entry name" value="MFS"/>
    <property type="match status" value="1"/>
</dbReference>
<feature type="domain" description="Major facilitator superfamily (MFS) profile" evidence="7">
    <location>
        <begin position="5"/>
        <end position="406"/>
    </location>
</feature>
<evidence type="ECO:0000313" key="8">
    <source>
        <dbReference type="EMBL" id="PXX48181.1"/>
    </source>
</evidence>
<keyword evidence="3 6" id="KW-0812">Transmembrane</keyword>
<feature type="transmembrane region" description="Helical" evidence="6">
    <location>
        <begin position="159"/>
        <end position="176"/>
    </location>
</feature>
<name>A0A2V3XXY1_9FIRM</name>
<evidence type="ECO:0000256" key="3">
    <source>
        <dbReference type="ARBA" id="ARBA00022692"/>
    </source>
</evidence>
<dbReference type="SUPFAM" id="SSF103473">
    <property type="entry name" value="MFS general substrate transporter"/>
    <property type="match status" value="1"/>
</dbReference>
<dbReference type="GO" id="GO:0005886">
    <property type="term" value="C:plasma membrane"/>
    <property type="evidence" value="ECO:0007669"/>
    <property type="project" value="UniProtKB-SubCell"/>
</dbReference>
<evidence type="ECO:0000256" key="4">
    <source>
        <dbReference type="ARBA" id="ARBA00022989"/>
    </source>
</evidence>
<dbReference type="GO" id="GO:0035435">
    <property type="term" value="P:phosphate ion transmembrane transport"/>
    <property type="evidence" value="ECO:0007669"/>
    <property type="project" value="TreeGrafter"/>
</dbReference>
<feature type="transmembrane region" description="Helical" evidence="6">
    <location>
        <begin position="213"/>
        <end position="232"/>
    </location>
</feature>
<feature type="transmembrane region" description="Helical" evidence="6">
    <location>
        <begin position="71"/>
        <end position="89"/>
    </location>
</feature>
<dbReference type="Proteomes" id="UP000248057">
    <property type="component" value="Unassembled WGS sequence"/>
</dbReference>
<dbReference type="Gene3D" id="1.20.1250.20">
    <property type="entry name" value="MFS general substrate transporter like domains"/>
    <property type="match status" value="2"/>
</dbReference>
<dbReference type="AlphaFoldDB" id="A0A2V3XXY1"/>
<feature type="transmembrane region" description="Helical" evidence="6">
    <location>
        <begin position="5"/>
        <end position="23"/>
    </location>
</feature>
<dbReference type="InterPro" id="IPR036259">
    <property type="entry name" value="MFS_trans_sf"/>
</dbReference>
<organism evidence="8 9">
    <name type="scientific">Hungatella effluvii</name>
    <dbReference type="NCBI Taxonomy" id="1096246"/>
    <lineage>
        <taxon>Bacteria</taxon>
        <taxon>Bacillati</taxon>
        <taxon>Bacillota</taxon>
        <taxon>Clostridia</taxon>
        <taxon>Lachnospirales</taxon>
        <taxon>Lachnospiraceae</taxon>
        <taxon>Hungatella</taxon>
    </lineage>
</organism>
<gene>
    <name evidence="8" type="ORF">DFR60_11860</name>
</gene>
<dbReference type="PANTHER" id="PTHR43826">
    <property type="entry name" value="GLUCOSE-6-PHOSPHATE EXCHANGER SLC37A4"/>
    <property type="match status" value="1"/>
</dbReference>
<evidence type="ECO:0000313" key="9">
    <source>
        <dbReference type="Proteomes" id="UP000248057"/>
    </source>
</evidence>
<sequence length="411" mass="44221">MEKLLFRLCWIAYFSTYIGRLNYSAGLTEIITTEGFSKGQAGMIGTAFFIAYGAGQFVSGFLGDRLAPKKMVFTGLMVSGLCNLAMAMAEGSGVMTAVWCVNGLFQAFIWSPMIRLMYEYYKTETRMKACVSLNSSVPIGTMAAYGLTALVIWLSGWRAMFVLAGAALIGSSLFWITGMKRVERYAAESGKVAETPSGEPGGLAKAAVNWKSLLIQSGFLFLMMALFVQGALKDGVTTWVPTYISETYGLSAILAITSTMVIPVFNLLGVYLASFANLHWFRNEVRTAGAFFVVSAAAILVLRLASGRSMAVSFLMLALATTAMMAVNTMLIAVLPSYFGVIGRASSVSGLLNSSVYAGGAVSTYGIGALSVALGWNATIVIWFLMAAVSAVICFLTVRKWIAYRKEVLRI</sequence>
<feature type="transmembrane region" description="Helical" evidence="6">
    <location>
        <begin position="356"/>
        <end position="374"/>
    </location>
</feature>
<dbReference type="EMBL" id="QJKD01000018">
    <property type="protein sequence ID" value="PXX48181.1"/>
    <property type="molecule type" value="Genomic_DNA"/>
</dbReference>
<dbReference type="PANTHER" id="PTHR43826:SF3">
    <property type="entry name" value="GLUCOSE-6-PHOSPHATE EXCHANGER SLC37A4"/>
    <property type="match status" value="1"/>
</dbReference>
<accession>A0A2V3XXY1</accession>
<feature type="transmembrane region" description="Helical" evidence="6">
    <location>
        <begin position="252"/>
        <end position="273"/>
    </location>
</feature>
<evidence type="ECO:0000256" key="1">
    <source>
        <dbReference type="ARBA" id="ARBA00004651"/>
    </source>
</evidence>
<dbReference type="InterPro" id="IPR000849">
    <property type="entry name" value="Sugar_P_transporter"/>
</dbReference>
<keyword evidence="4 6" id="KW-1133">Transmembrane helix</keyword>
<feature type="transmembrane region" description="Helical" evidence="6">
    <location>
        <begin position="95"/>
        <end position="118"/>
    </location>
</feature>
<comment type="subcellular location">
    <subcellularLocation>
        <location evidence="1">Cell membrane</location>
        <topology evidence="1">Multi-pass membrane protein</topology>
    </subcellularLocation>
</comment>
<comment type="caution">
    <text evidence="8">The sequence shown here is derived from an EMBL/GenBank/DDBJ whole genome shotgun (WGS) entry which is preliminary data.</text>
</comment>
<keyword evidence="9" id="KW-1185">Reference proteome</keyword>